<gene>
    <name evidence="2" type="ORF">RIMI_LOCUS18804108</name>
</gene>
<feature type="domain" description="Protein MMS22-like N-terminal" evidence="1">
    <location>
        <begin position="97"/>
        <end position="333"/>
    </location>
</feature>
<keyword evidence="3" id="KW-1185">Reference proteome</keyword>
<dbReference type="PANTHER" id="PTHR28547:SF1">
    <property type="entry name" value="PROTEIN MMS22-LIKE"/>
    <property type="match status" value="1"/>
</dbReference>
<dbReference type="InterPro" id="IPR029425">
    <property type="entry name" value="MMS22L_N"/>
</dbReference>
<evidence type="ECO:0000313" key="3">
    <source>
        <dbReference type="Proteomes" id="UP001176940"/>
    </source>
</evidence>
<evidence type="ECO:0000313" key="2">
    <source>
        <dbReference type="EMBL" id="CAJ0963762.1"/>
    </source>
</evidence>
<evidence type="ECO:0000259" key="1">
    <source>
        <dbReference type="Pfam" id="PF14910"/>
    </source>
</evidence>
<comment type="caution">
    <text evidence="2">The sequence shown here is derived from an EMBL/GenBank/DDBJ whole genome shotgun (WGS) entry which is preliminary data.</text>
</comment>
<accession>A0ABN9MEA8</accession>
<organism evidence="2 3">
    <name type="scientific">Ranitomeya imitator</name>
    <name type="common">mimic poison frog</name>
    <dbReference type="NCBI Taxonomy" id="111125"/>
    <lineage>
        <taxon>Eukaryota</taxon>
        <taxon>Metazoa</taxon>
        <taxon>Chordata</taxon>
        <taxon>Craniata</taxon>
        <taxon>Vertebrata</taxon>
        <taxon>Euteleostomi</taxon>
        <taxon>Amphibia</taxon>
        <taxon>Batrachia</taxon>
        <taxon>Anura</taxon>
        <taxon>Neobatrachia</taxon>
        <taxon>Hyloidea</taxon>
        <taxon>Dendrobatidae</taxon>
        <taxon>Dendrobatinae</taxon>
        <taxon>Ranitomeya</taxon>
    </lineage>
</organism>
<dbReference type="Proteomes" id="UP001176940">
    <property type="component" value="Unassembled WGS sequence"/>
</dbReference>
<proteinExistence type="predicted"/>
<protein>
    <recommendedName>
        <fullName evidence="1">Protein MMS22-like N-terminal domain-containing protein</fullName>
    </recommendedName>
</protein>
<dbReference type="Pfam" id="PF14910">
    <property type="entry name" value="MMS22L_N"/>
    <property type="match status" value="1"/>
</dbReference>
<reference evidence="2" key="1">
    <citation type="submission" date="2023-07" db="EMBL/GenBank/DDBJ databases">
        <authorList>
            <person name="Stuckert A."/>
        </authorList>
    </citation>
    <scope>NUCLEOTIDE SEQUENCE</scope>
</reference>
<sequence>MATRRVRRALDPLCFGRQSSQNKIQCSVFWYAASAISDRACTARTPPPPPRVIDWAADALKNCIRCQRCAQFSQRTSGRRIAAAPYQRKCERSLSPGLKSLASVSKTPFSMLEVVKSCCAEDQSPDLYKSDNSYLIFLRILARLMKKAKDSAGAHPWKQIKGRIYSKFHQRKMQELTEVGLQNFFTLFLLLATLAETEDVTSRVLDLLRFLVPSNLSSAQQALIWRGNFAFILIYVEKNLDLSVLAENLSHSFRETAKEFLVSKGDYGQKHTHWTLLSTYVDGVQEVFETSSLLQLSEEKLLNDGFSMLLPACRESELSAVLHFLQTAIARLR</sequence>
<name>A0ABN9MEA8_9NEOB</name>
<dbReference type="PANTHER" id="PTHR28547">
    <property type="entry name" value="PROTEIN MMS22-LIKE"/>
    <property type="match status" value="1"/>
</dbReference>
<dbReference type="InterPro" id="IPR042320">
    <property type="entry name" value="MMS22-like"/>
</dbReference>
<dbReference type="EMBL" id="CAUEEQ010058314">
    <property type="protein sequence ID" value="CAJ0963762.1"/>
    <property type="molecule type" value="Genomic_DNA"/>
</dbReference>